<accession>A0A841SSD0</accession>
<keyword evidence="5" id="KW-1185">Reference proteome</keyword>
<evidence type="ECO:0000259" key="3">
    <source>
        <dbReference type="PROSITE" id="PS50977"/>
    </source>
</evidence>
<dbReference type="InterPro" id="IPR050624">
    <property type="entry name" value="HTH-type_Tx_Regulator"/>
</dbReference>
<protein>
    <submittedName>
        <fullName evidence="4">TetR/AcrR family transcriptional regulator</fullName>
    </submittedName>
</protein>
<reference evidence="4 5" key="1">
    <citation type="submission" date="2020-08" db="EMBL/GenBank/DDBJ databases">
        <title>Cohnella phylogeny.</title>
        <authorList>
            <person name="Dunlap C."/>
        </authorList>
    </citation>
    <scope>NUCLEOTIDE SEQUENCE [LARGE SCALE GENOMIC DNA]</scope>
    <source>
        <strain evidence="4 5">DSM 25241</strain>
    </source>
</reference>
<sequence>MANPSRQLRKRMQSTNDLKAALIDLLLEGNDADSITVSEIAGRADYNRSTFYFHYKDKNELLEELFRDAIGGFRSAVESTFRHVRSINLDEVAPTTRLSFEHVERNKKLFKALHSIRRSDSLYERLEQMYFELFRGRYHFYRKDPTLAIDDEMTMSYQIHAMIGTVKYWIQSDFKYSADYMCEQITRVHAHRPTDIVAQSQG</sequence>
<dbReference type="Pfam" id="PF14278">
    <property type="entry name" value="TetR_C_8"/>
    <property type="match status" value="1"/>
</dbReference>
<dbReference type="Pfam" id="PF00440">
    <property type="entry name" value="TetR_N"/>
    <property type="match status" value="1"/>
</dbReference>
<dbReference type="RefSeq" id="WP_185118047.1">
    <property type="nucleotide sequence ID" value="NZ_JACJVQ010000002.1"/>
</dbReference>
<evidence type="ECO:0000313" key="5">
    <source>
        <dbReference type="Proteomes" id="UP000535838"/>
    </source>
</evidence>
<dbReference type="PANTHER" id="PTHR43479">
    <property type="entry name" value="ACREF/ENVCD OPERON REPRESSOR-RELATED"/>
    <property type="match status" value="1"/>
</dbReference>
<dbReference type="SUPFAM" id="SSF46689">
    <property type="entry name" value="Homeodomain-like"/>
    <property type="match status" value="1"/>
</dbReference>
<dbReference type="InterPro" id="IPR039532">
    <property type="entry name" value="TetR_C_Firmicutes"/>
</dbReference>
<dbReference type="InterPro" id="IPR001647">
    <property type="entry name" value="HTH_TetR"/>
</dbReference>
<proteinExistence type="predicted"/>
<evidence type="ECO:0000256" key="2">
    <source>
        <dbReference type="PROSITE-ProRule" id="PRU00335"/>
    </source>
</evidence>
<dbReference type="EMBL" id="JACJVQ010000002">
    <property type="protein sequence ID" value="MBB6632820.1"/>
    <property type="molecule type" value="Genomic_DNA"/>
</dbReference>
<dbReference type="PROSITE" id="PS50977">
    <property type="entry name" value="HTH_TETR_2"/>
    <property type="match status" value="1"/>
</dbReference>
<dbReference type="Proteomes" id="UP000535838">
    <property type="component" value="Unassembled WGS sequence"/>
</dbReference>
<dbReference type="PANTHER" id="PTHR43479:SF7">
    <property type="entry name" value="TETR-FAMILY TRANSCRIPTIONAL REGULATOR"/>
    <property type="match status" value="1"/>
</dbReference>
<dbReference type="Gene3D" id="1.10.357.10">
    <property type="entry name" value="Tetracycline Repressor, domain 2"/>
    <property type="match status" value="1"/>
</dbReference>
<comment type="caution">
    <text evidence="4">The sequence shown here is derived from an EMBL/GenBank/DDBJ whole genome shotgun (WGS) entry which is preliminary data.</text>
</comment>
<evidence type="ECO:0000256" key="1">
    <source>
        <dbReference type="ARBA" id="ARBA00023125"/>
    </source>
</evidence>
<dbReference type="AlphaFoldDB" id="A0A841SSD0"/>
<organism evidence="4 5">
    <name type="scientific">Cohnella thailandensis</name>
    <dbReference type="NCBI Taxonomy" id="557557"/>
    <lineage>
        <taxon>Bacteria</taxon>
        <taxon>Bacillati</taxon>
        <taxon>Bacillota</taxon>
        <taxon>Bacilli</taxon>
        <taxon>Bacillales</taxon>
        <taxon>Paenibacillaceae</taxon>
        <taxon>Cohnella</taxon>
    </lineage>
</organism>
<dbReference type="GO" id="GO:0003677">
    <property type="term" value="F:DNA binding"/>
    <property type="evidence" value="ECO:0007669"/>
    <property type="project" value="UniProtKB-UniRule"/>
</dbReference>
<keyword evidence="1 2" id="KW-0238">DNA-binding</keyword>
<name>A0A841SSD0_9BACL</name>
<dbReference type="InterPro" id="IPR009057">
    <property type="entry name" value="Homeodomain-like_sf"/>
</dbReference>
<feature type="DNA-binding region" description="H-T-H motif" evidence="2">
    <location>
        <begin position="36"/>
        <end position="55"/>
    </location>
</feature>
<evidence type="ECO:0000313" key="4">
    <source>
        <dbReference type="EMBL" id="MBB6632820.1"/>
    </source>
</evidence>
<gene>
    <name evidence="4" type="ORF">H7B67_01595</name>
</gene>
<feature type="domain" description="HTH tetR-type" evidence="3">
    <location>
        <begin position="12"/>
        <end position="73"/>
    </location>
</feature>